<feature type="transmembrane region" description="Helical" evidence="1">
    <location>
        <begin position="219"/>
        <end position="237"/>
    </location>
</feature>
<evidence type="ECO:0000313" key="3">
    <source>
        <dbReference type="EMBL" id="MFC7291398.1"/>
    </source>
</evidence>
<keyword evidence="3" id="KW-0012">Acyltransferase</keyword>
<name>A0ABW2IJU6_9PROT</name>
<dbReference type="Proteomes" id="UP001596492">
    <property type="component" value="Unassembled WGS sequence"/>
</dbReference>
<dbReference type="InterPro" id="IPR002656">
    <property type="entry name" value="Acyl_transf_3_dom"/>
</dbReference>
<proteinExistence type="predicted"/>
<dbReference type="Pfam" id="PF01757">
    <property type="entry name" value="Acyl_transf_3"/>
    <property type="match status" value="1"/>
</dbReference>
<keyword evidence="3" id="KW-0808">Transferase</keyword>
<feature type="transmembrane region" description="Helical" evidence="1">
    <location>
        <begin position="56"/>
        <end position="80"/>
    </location>
</feature>
<feature type="transmembrane region" description="Helical" evidence="1">
    <location>
        <begin position="323"/>
        <end position="344"/>
    </location>
</feature>
<evidence type="ECO:0000256" key="1">
    <source>
        <dbReference type="SAM" id="Phobius"/>
    </source>
</evidence>
<feature type="transmembrane region" description="Helical" evidence="1">
    <location>
        <begin position="191"/>
        <end position="207"/>
    </location>
</feature>
<dbReference type="PANTHER" id="PTHR23028">
    <property type="entry name" value="ACETYLTRANSFERASE"/>
    <property type="match status" value="1"/>
</dbReference>
<gene>
    <name evidence="3" type="ORF">ACFQS8_07210</name>
</gene>
<keyword evidence="1" id="KW-0472">Membrane</keyword>
<organism evidence="3 4">
    <name type="scientific">Hirschia litorea</name>
    <dbReference type="NCBI Taxonomy" id="1199156"/>
    <lineage>
        <taxon>Bacteria</taxon>
        <taxon>Pseudomonadati</taxon>
        <taxon>Pseudomonadota</taxon>
        <taxon>Alphaproteobacteria</taxon>
        <taxon>Hyphomonadales</taxon>
        <taxon>Hyphomonadaceae</taxon>
        <taxon>Hirschia</taxon>
    </lineage>
</organism>
<evidence type="ECO:0000259" key="2">
    <source>
        <dbReference type="Pfam" id="PF01757"/>
    </source>
</evidence>
<sequence>MARMSEASRLIGGVSNLEAKLDSRENNFNLVRLVLALLVCFDHAGLVWSGQTHTELLRIGSVTAGFLAVNGFFVLSGMLIMRSLERGGAGLSYYLSRFLRLYPGLLALALVSVFIIGPLVSRQDYWVGIGVLEYAAQILRFGDTMGAPIGFYPNNPYPLEFNSPLWTLRYELICYLVAPIILLLGVFERRYFVAVMTCLAGVLAWVYVPHENPVLGSDFLAACLRFAFCFGIGMNIWLWRRWVSTRPMWVLLSGALFGLSLVVGVGVDVAATLFVASAVLYAGLMPVGGMRYFEHVDLSYGVYIWHFPILQILMGELQWANPFFLLAVAVMLVLPVAWLSWEFVERPSLKFKKMILKARLVE</sequence>
<keyword evidence="1" id="KW-1133">Transmembrane helix</keyword>
<dbReference type="RefSeq" id="WP_382166628.1">
    <property type="nucleotide sequence ID" value="NZ_JBHTBR010000004.1"/>
</dbReference>
<feature type="domain" description="Acyltransferase 3" evidence="2">
    <location>
        <begin position="27"/>
        <end position="339"/>
    </location>
</feature>
<protein>
    <submittedName>
        <fullName evidence="3">Acyltransferase family protein</fullName>
        <ecNumber evidence="3">2.3.-.-</ecNumber>
    </submittedName>
</protein>
<dbReference type="EC" id="2.3.-.-" evidence="3"/>
<dbReference type="EMBL" id="JBHTBR010000004">
    <property type="protein sequence ID" value="MFC7291398.1"/>
    <property type="molecule type" value="Genomic_DNA"/>
</dbReference>
<dbReference type="InterPro" id="IPR050879">
    <property type="entry name" value="Acyltransferase_3"/>
</dbReference>
<evidence type="ECO:0000313" key="4">
    <source>
        <dbReference type="Proteomes" id="UP001596492"/>
    </source>
</evidence>
<dbReference type="GO" id="GO:0016746">
    <property type="term" value="F:acyltransferase activity"/>
    <property type="evidence" value="ECO:0007669"/>
    <property type="project" value="UniProtKB-KW"/>
</dbReference>
<feature type="transmembrane region" description="Helical" evidence="1">
    <location>
        <begin position="30"/>
        <end position="50"/>
    </location>
</feature>
<accession>A0ABW2IJU6</accession>
<comment type="caution">
    <text evidence="3">The sequence shown here is derived from an EMBL/GenBank/DDBJ whole genome shotgun (WGS) entry which is preliminary data.</text>
</comment>
<feature type="transmembrane region" description="Helical" evidence="1">
    <location>
        <begin position="273"/>
        <end position="293"/>
    </location>
</feature>
<keyword evidence="4" id="KW-1185">Reference proteome</keyword>
<keyword evidence="1" id="KW-0812">Transmembrane</keyword>
<dbReference type="PANTHER" id="PTHR23028:SF53">
    <property type="entry name" value="ACYL_TRANSF_3 DOMAIN-CONTAINING PROTEIN"/>
    <property type="match status" value="1"/>
</dbReference>
<reference evidence="4" key="1">
    <citation type="journal article" date="2019" name="Int. J. Syst. Evol. Microbiol.">
        <title>The Global Catalogue of Microorganisms (GCM) 10K type strain sequencing project: providing services to taxonomists for standard genome sequencing and annotation.</title>
        <authorList>
            <consortium name="The Broad Institute Genomics Platform"/>
            <consortium name="The Broad Institute Genome Sequencing Center for Infectious Disease"/>
            <person name="Wu L."/>
            <person name="Ma J."/>
        </authorList>
    </citation>
    <scope>NUCLEOTIDE SEQUENCE [LARGE SCALE GENOMIC DNA]</scope>
    <source>
        <strain evidence="4">CCUG 51308</strain>
    </source>
</reference>
<feature type="transmembrane region" description="Helical" evidence="1">
    <location>
        <begin position="101"/>
        <end position="120"/>
    </location>
</feature>
<feature type="transmembrane region" description="Helical" evidence="1">
    <location>
        <begin position="166"/>
        <end position="184"/>
    </location>
</feature>